<dbReference type="EMBL" id="CAJHCQ010000013">
    <property type="protein sequence ID" value="CAD6548662.1"/>
    <property type="molecule type" value="Genomic_DNA"/>
</dbReference>
<dbReference type="Proteomes" id="UP000656319">
    <property type="component" value="Unassembled WGS sequence"/>
</dbReference>
<evidence type="ECO:0000313" key="2">
    <source>
        <dbReference type="Proteomes" id="UP000656319"/>
    </source>
</evidence>
<organism evidence="1 2">
    <name type="scientific">Paraburkholderia hiiakae</name>
    <dbReference type="NCBI Taxonomy" id="1081782"/>
    <lineage>
        <taxon>Bacteria</taxon>
        <taxon>Pseudomonadati</taxon>
        <taxon>Pseudomonadota</taxon>
        <taxon>Betaproteobacteria</taxon>
        <taxon>Burkholderiales</taxon>
        <taxon>Burkholderiaceae</taxon>
        <taxon>Paraburkholderia</taxon>
    </lineage>
</organism>
<protein>
    <submittedName>
        <fullName evidence="1">Uncharacterized protein</fullName>
    </submittedName>
</protein>
<proteinExistence type="predicted"/>
<reference evidence="1 2" key="1">
    <citation type="submission" date="2020-10" db="EMBL/GenBank/DDBJ databases">
        <authorList>
            <person name="Peeters C."/>
        </authorList>
    </citation>
    <scope>NUCLEOTIDE SEQUENCE [LARGE SCALE GENOMIC DNA]</scope>
    <source>
        <strain evidence="1 2">LMG 27952</strain>
    </source>
</reference>
<sequence length="176" mass="20439">MKPSDFHTGLEFLCGPFWWRCTDVGTRTVTAIRLDEDDPVWYRGPPYMVDEVVFDEVELEGAYLSEEDKILASLDESCASGHPGFPHEVVERMMQERVDSGRYPRKRLLQFDRVRADGEILHPYAVRRDGRTVGFTWIVRLYLPFTVEWAELAETEFLELPLSTPVAVRSRADRQK</sequence>
<name>A0ABM8NY04_9BURK</name>
<comment type="caution">
    <text evidence="1">The sequence shown here is derived from an EMBL/GenBank/DDBJ whole genome shotgun (WGS) entry which is preliminary data.</text>
</comment>
<gene>
    <name evidence="1" type="ORF">LMG27952_04765</name>
</gene>
<accession>A0ABM8NY04</accession>
<keyword evidence="2" id="KW-1185">Reference proteome</keyword>
<evidence type="ECO:0000313" key="1">
    <source>
        <dbReference type="EMBL" id="CAD6548662.1"/>
    </source>
</evidence>